<dbReference type="GeneID" id="96300549"/>
<dbReference type="RefSeq" id="WP_143121055.1">
    <property type="nucleotide sequence ID" value="NZ_FOQY01000017.1"/>
</dbReference>
<name>A0A1I3WV57_9ACTN</name>
<reference evidence="2" key="1">
    <citation type="submission" date="2016-10" db="EMBL/GenBank/DDBJ databases">
        <authorList>
            <person name="Varghese N."/>
            <person name="Submissions S."/>
        </authorList>
    </citation>
    <scope>NUCLEOTIDE SEQUENCE [LARGE SCALE GENOMIC DNA]</scope>
    <source>
        <strain evidence="2">CGMCC 4.2126</strain>
    </source>
</reference>
<evidence type="ECO:0000313" key="2">
    <source>
        <dbReference type="Proteomes" id="UP000199111"/>
    </source>
</evidence>
<dbReference type="EMBL" id="FOQY01000017">
    <property type="protein sequence ID" value="SFK11039.1"/>
    <property type="molecule type" value="Genomic_DNA"/>
</dbReference>
<sequence length="219" mass="24122">MFTILAARRPVLDPENSGLPRKADRLVLDEIIARYDDTLDRLGDFFAYTVTIPDSGVLTVEDAMRRVGSDPAALQGPGEPHSSGGISFYQFGSGVVTLDWMNPGGDRKQVTDRLAGNGFRHWYLAFDIEGNTTMYVRYGEAEGYLEHPEPGYIPFTHWTDHFGPLSAYSDLLVSAYDSEEAEAEVDVLAACLAVIEVESGVRLEEKLMDGPHSVLSISM</sequence>
<evidence type="ECO:0000313" key="1">
    <source>
        <dbReference type="EMBL" id="SFK11039.1"/>
    </source>
</evidence>
<organism evidence="1 2">
    <name type="scientific">Streptosporangium canum</name>
    <dbReference type="NCBI Taxonomy" id="324952"/>
    <lineage>
        <taxon>Bacteria</taxon>
        <taxon>Bacillati</taxon>
        <taxon>Actinomycetota</taxon>
        <taxon>Actinomycetes</taxon>
        <taxon>Streptosporangiales</taxon>
        <taxon>Streptosporangiaceae</taxon>
        <taxon>Streptosporangium</taxon>
    </lineage>
</organism>
<gene>
    <name evidence="1" type="ORF">SAMN05216275_117139</name>
</gene>
<dbReference type="Proteomes" id="UP000199111">
    <property type="component" value="Unassembled WGS sequence"/>
</dbReference>
<proteinExistence type="predicted"/>
<keyword evidence="2" id="KW-1185">Reference proteome</keyword>
<accession>A0A1I3WV57</accession>
<dbReference type="AlphaFoldDB" id="A0A1I3WV57"/>
<protein>
    <submittedName>
        <fullName evidence="1">Uncharacterized protein</fullName>
    </submittedName>
</protein>